<dbReference type="PIRSF" id="PIRSF000190">
    <property type="entry name" value="Pyd_amn-ph_oxd"/>
    <property type="match status" value="1"/>
</dbReference>
<keyword evidence="2" id="KW-0285">Flavoprotein</keyword>
<dbReference type="GO" id="GO:0004733">
    <property type="term" value="F:pyridoxamine phosphate oxidase activity"/>
    <property type="evidence" value="ECO:0007669"/>
    <property type="project" value="InterPro"/>
</dbReference>
<reference evidence="9" key="1">
    <citation type="submission" date="2016-10" db="EMBL/GenBank/DDBJ databases">
        <authorList>
            <person name="Varghese N."/>
        </authorList>
    </citation>
    <scope>NUCLEOTIDE SEQUENCE [LARGE SCALE GENOMIC DNA]</scope>
    <source>
        <strain evidence="9">DSM 45096 / BCRC 16803 / CGMCC 4.1857 / CIP 109030 / JCM 12277 / KCTC 19219 / NBRC 100920 / 33214</strain>
    </source>
</reference>
<evidence type="ECO:0000256" key="1">
    <source>
        <dbReference type="ARBA" id="ARBA00007301"/>
    </source>
</evidence>
<accession>A0A1H8ATJ7</accession>
<dbReference type="Pfam" id="PF01243">
    <property type="entry name" value="PNPOx_N"/>
    <property type="match status" value="1"/>
</dbReference>
<dbReference type="InterPro" id="IPR019576">
    <property type="entry name" value="Pyridoxamine_oxidase_dimer_C"/>
</dbReference>
<evidence type="ECO:0000256" key="5">
    <source>
        <dbReference type="PIRSR" id="PIRSR000190-2"/>
    </source>
</evidence>
<dbReference type="Gene3D" id="2.30.110.10">
    <property type="entry name" value="Electron Transport, Fmn-binding Protein, Chain A"/>
    <property type="match status" value="1"/>
</dbReference>
<gene>
    <name evidence="8" type="ORF">SAMN05414137_14911</name>
</gene>
<name>A0A1H8ATJ7_STRJI</name>
<dbReference type="SUPFAM" id="SSF50475">
    <property type="entry name" value="FMN-binding split barrel"/>
    <property type="match status" value="1"/>
</dbReference>
<evidence type="ECO:0000256" key="3">
    <source>
        <dbReference type="ARBA" id="ARBA00022643"/>
    </source>
</evidence>
<comment type="cofactor">
    <cofactor evidence="5">
        <name>FMN</name>
        <dbReference type="ChEBI" id="CHEBI:58210"/>
    </cofactor>
    <text evidence="5">Binds 1 FMN per subunit.</text>
</comment>
<dbReference type="STRING" id="235985.SAMN05414137_14911"/>
<dbReference type="InterPro" id="IPR012349">
    <property type="entry name" value="Split_barrel_FMN-bd"/>
</dbReference>
<evidence type="ECO:0000256" key="4">
    <source>
        <dbReference type="ARBA" id="ARBA00023002"/>
    </source>
</evidence>
<dbReference type="RefSeq" id="WP_218162008.1">
    <property type="nucleotide sequence ID" value="NZ_FOAZ01000049.1"/>
</dbReference>
<keyword evidence="4" id="KW-0560">Oxidoreductase</keyword>
<evidence type="ECO:0000313" key="9">
    <source>
        <dbReference type="Proteomes" id="UP000183015"/>
    </source>
</evidence>
<protein>
    <submittedName>
        <fullName evidence="8">Pyridoxamine 5'-phosphate oxidase</fullName>
    </submittedName>
</protein>
<organism evidence="8 9">
    <name type="scientific">Streptacidiphilus jiangxiensis</name>
    <dbReference type="NCBI Taxonomy" id="235985"/>
    <lineage>
        <taxon>Bacteria</taxon>
        <taxon>Bacillati</taxon>
        <taxon>Actinomycetota</taxon>
        <taxon>Actinomycetes</taxon>
        <taxon>Kitasatosporales</taxon>
        <taxon>Streptomycetaceae</taxon>
        <taxon>Streptacidiphilus</taxon>
    </lineage>
</organism>
<keyword evidence="9" id="KW-1185">Reference proteome</keyword>
<dbReference type="PANTHER" id="PTHR10851:SF0">
    <property type="entry name" value="PYRIDOXINE-5'-PHOSPHATE OXIDASE"/>
    <property type="match status" value="1"/>
</dbReference>
<feature type="binding site" evidence="5">
    <location>
        <begin position="159"/>
        <end position="160"/>
    </location>
    <ligand>
        <name>FMN</name>
        <dbReference type="ChEBI" id="CHEBI:58210"/>
    </ligand>
</feature>
<dbReference type="Pfam" id="PF10590">
    <property type="entry name" value="PNP_phzG_C"/>
    <property type="match status" value="1"/>
</dbReference>
<dbReference type="InterPro" id="IPR011576">
    <property type="entry name" value="Pyridox_Oxase_N"/>
</dbReference>
<feature type="domain" description="Pyridoxamine 5'-phosphate oxidase N-terminal" evidence="6">
    <location>
        <begin position="53"/>
        <end position="169"/>
    </location>
</feature>
<dbReference type="AlphaFoldDB" id="A0A1H8ATJ7"/>
<dbReference type="Proteomes" id="UP000183015">
    <property type="component" value="Unassembled WGS sequence"/>
</dbReference>
<evidence type="ECO:0000256" key="2">
    <source>
        <dbReference type="ARBA" id="ARBA00022630"/>
    </source>
</evidence>
<feature type="binding site" evidence="5">
    <location>
        <position position="214"/>
    </location>
    <ligand>
        <name>FMN</name>
        <dbReference type="ChEBI" id="CHEBI:58210"/>
    </ligand>
</feature>
<feature type="binding site" evidence="5">
    <location>
        <position position="102"/>
    </location>
    <ligand>
        <name>FMN</name>
        <dbReference type="ChEBI" id="CHEBI:58210"/>
    </ligand>
</feature>
<keyword evidence="3 5" id="KW-0288">FMN</keyword>
<comment type="similarity">
    <text evidence="1">Belongs to the pyridoxamine 5'-phosphate oxidase family.</text>
</comment>
<sequence length="233" mass="25105">MSTGAGPRTVRELLFGLPMLSGELPGFEPDPDPDAATGAVPPTPFPLFLDWLGEAVAAGVREPHAMSLATVDADGCPDLRVVALRDATEAGWTFATHAASPKGRQLAGQPQAAIAFHWREQGRQIRARGPVLRADAATAARDYLDRLPGSRAASLVGHQSEVLDDPAALPRAFDAALARVTEQPETVDPLHALFTVQPLSVEFWQGVPGRGHVRLRYRAEHLGGPWTRERLWP</sequence>
<proteinExistence type="inferred from homology"/>
<dbReference type="InterPro" id="IPR000659">
    <property type="entry name" value="Pyridox_Oxase"/>
</dbReference>
<evidence type="ECO:0000313" key="8">
    <source>
        <dbReference type="EMBL" id="SEM73109.1"/>
    </source>
</evidence>
<dbReference type="GO" id="GO:0008615">
    <property type="term" value="P:pyridoxine biosynthetic process"/>
    <property type="evidence" value="ECO:0007669"/>
    <property type="project" value="InterPro"/>
</dbReference>
<evidence type="ECO:0000259" key="6">
    <source>
        <dbReference type="Pfam" id="PF01243"/>
    </source>
</evidence>
<evidence type="ECO:0000259" key="7">
    <source>
        <dbReference type="Pfam" id="PF10590"/>
    </source>
</evidence>
<feature type="binding site" evidence="5">
    <location>
        <position position="124"/>
    </location>
    <ligand>
        <name>FMN</name>
        <dbReference type="ChEBI" id="CHEBI:58210"/>
    </ligand>
</feature>
<feature type="binding site" evidence="5">
    <location>
        <position position="204"/>
    </location>
    <ligand>
        <name>FMN</name>
        <dbReference type="ChEBI" id="CHEBI:58210"/>
    </ligand>
</feature>
<feature type="domain" description="Pyridoxine 5'-phosphate oxidase dimerisation C-terminal" evidence="7">
    <location>
        <begin position="194"/>
        <end position="233"/>
    </location>
</feature>
<dbReference type="GO" id="GO:0010181">
    <property type="term" value="F:FMN binding"/>
    <property type="evidence" value="ECO:0007669"/>
    <property type="project" value="InterPro"/>
</dbReference>
<dbReference type="eggNOG" id="COG0259">
    <property type="taxonomic scope" value="Bacteria"/>
</dbReference>
<dbReference type="PANTHER" id="PTHR10851">
    <property type="entry name" value="PYRIDOXINE-5-PHOSPHATE OXIDASE"/>
    <property type="match status" value="1"/>
</dbReference>
<dbReference type="NCBIfam" id="NF004231">
    <property type="entry name" value="PRK05679.1"/>
    <property type="match status" value="1"/>
</dbReference>
<dbReference type="EMBL" id="FOAZ01000049">
    <property type="protein sequence ID" value="SEM73109.1"/>
    <property type="molecule type" value="Genomic_DNA"/>
</dbReference>